<dbReference type="AlphaFoldDB" id="A0A061S7F3"/>
<evidence type="ECO:0000313" key="2">
    <source>
        <dbReference type="EMBL" id="JAC78830.1"/>
    </source>
</evidence>
<protein>
    <submittedName>
        <fullName evidence="2">Uncharacterized protein</fullName>
    </submittedName>
</protein>
<evidence type="ECO:0000256" key="1">
    <source>
        <dbReference type="SAM" id="MobiDB-lite"/>
    </source>
</evidence>
<organism evidence="2">
    <name type="scientific">Tetraselmis sp. GSL018</name>
    <dbReference type="NCBI Taxonomy" id="582737"/>
    <lineage>
        <taxon>Eukaryota</taxon>
        <taxon>Viridiplantae</taxon>
        <taxon>Chlorophyta</taxon>
        <taxon>core chlorophytes</taxon>
        <taxon>Chlorodendrophyceae</taxon>
        <taxon>Chlorodendrales</taxon>
        <taxon>Chlorodendraceae</taxon>
        <taxon>Tetraselmis</taxon>
    </lineage>
</organism>
<feature type="non-terminal residue" evidence="2">
    <location>
        <position position="1"/>
    </location>
</feature>
<accession>A0A061S7F3</accession>
<feature type="compositionally biased region" description="Pro residues" evidence="1">
    <location>
        <begin position="50"/>
        <end position="73"/>
    </location>
</feature>
<proteinExistence type="predicted"/>
<gene>
    <name evidence="2" type="ORF">TSPGSL018_14218</name>
</gene>
<sequence length="109" mass="11168">SGFCPWLWPAARGGPCCQCGRPPEIGPCACLLAPSLSLLLTDDASLPSSRPLPPDAPASPSVPPLPALSPTPNPTASHGEWHRAVLPGARVGLGVRPKRGPATRLGQGR</sequence>
<reference evidence="2" key="1">
    <citation type="submission" date="2014-05" db="EMBL/GenBank/DDBJ databases">
        <title>The transcriptome of the halophilic microalga Tetraselmis sp. GSL018 isolated from the Great Salt Lake, Utah.</title>
        <authorList>
            <person name="Jinkerson R.E."/>
            <person name="D'Adamo S."/>
            <person name="Posewitz M.C."/>
        </authorList>
    </citation>
    <scope>NUCLEOTIDE SEQUENCE</scope>
    <source>
        <strain evidence="2">GSL018</strain>
    </source>
</reference>
<name>A0A061S7F3_9CHLO</name>
<dbReference type="EMBL" id="GBEZ01006579">
    <property type="protein sequence ID" value="JAC78830.1"/>
    <property type="molecule type" value="Transcribed_RNA"/>
</dbReference>
<feature type="region of interest" description="Disordered" evidence="1">
    <location>
        <begin position="43"/>
        <end position="109"/>
    </location>
</feature>